<dbReference type="KEGG" id="fpf:DCC35_15725"/>
<evidence type="ECO:0000256" key="1">
    <source>
        <dbReference type="SAM" id="MobiDB-lite"/>
    </source>
</evidence>
<organism evidence="4 5">
    <name type="scientific">Mangrovivirga cuniculi</name>
    <dbReference type="NCBI Taxonomy" id="2715131"/>
    <lineage>
        <taxon>Bacteria</taxon>
        <taxon>Pseudomonadati</taxon>
        <taxon>Bacteroidota</taxon>
        <taxon>Cytophagia</taxon>
        <taxon>Cytophagales</taxon>
        <taxon>Mangrovivirgaceae</taxon>
        <taxon>Mangrovivirga</taxon>
    </lineage>
</organism>
<dbReference type="InterPro" id="IPR018392">
    <property type="entry name" value="LysM"/>
</dbReference>
<feature type="compositionally biased region" description="Polar residues" evidence="1">
    <location>
        <begin position="143"/>
        <end position="164"/>
    </location>
</feature>
<feature type="compositionally biased region" description="Basic and acidic residues" evidence="1">
    <location>
        <begin position="216"/>
        <end position="225"/>
    </location>
</feature>
<evidence type="ECO:0000256" key="2">
    <source>
        <dbReference type="SAM" id="SignalP"/>
    </source>
</evidence>
<gene>
    <name evidence="4" type="ORF">DCC35_15725</name>
</gene>
<dbReference type="AlphaFoldDB" id="A0A4D7JN52"/>
<keyword evidence="5" id="KW-1185">Reference proteome</keyword>
<dbReference type="GO" id="GO:0008932">
    <property type="term" value="F:lytic endotransglycosylase activity"/>
    <property type="evidence" value="ECO:0007669"/>
    <property type="project" value="TreeGrafter"/>
</dbReference>
<dbReference type="PANTHER" id="PTHR33734:SF22">
    <property type="entry name" value="MEMBRANE-BOUND LYTIC MUREIN TRANSGLYCOSYLASE D"/>
    <property type="match status" value="1"/>
</dbReference>
<dbReference type="Pfam" id="PF01476">
    <property type="entry name" value="LysM"/>
    <property type="match status" value="3"/>
</dbReference>
<feature type="region of interest" description="Disordered" evidence="1">
    <location>
        <begin position="142"/>
        <end position="165"/>
    </location>
</feature>
<dbReference type="CDD" id="cd00118">
    <property type="entry name" value="LysM"/>
    <property type="match status" value="3"/>
</dbReference>
<reference evidence="4 5" key="1">
    <citation type="submission" date="2018-04" db="EMBL/GenBank/DDBJ databases">
        <title>Complete genome uncultured novel isolate.</title>
        <authorList>
            <person name="Merlino G."/>
        </authorList>
    </citation>
    <scope>NUCLEOTIDE SEQUENCE [LARGE SCALE GENOMIC DNA]</scope>
    <source>
        <strain evidence="5">R1DC9</strain>
    </source>
</reference>
<dbReference type="PROSITE" id="PS51782">
    <property type="entry name" value="LYSM"/>
    <property type="match status" value="3"/>
</dbReference>
<feature type="signal peptide" evidence="2">
    <location>
        <begin position="1"/>
        <end position="23"/>
    </location>
</feature>
<protein>
    <recommendedName>
        <fullName evidence="3">LysM domain-containing protein</fullName>
    </recommendedName>
</protein>
<feature type="chain" id="PRO_5020383892" description="LysM domain-containing protein" evidence="2">
    <location>
        <begin position="24"/>
        <end position="349"/>
    </location>
</feature>
<proteinExistence type="predicted"/>
<sequence>MKSKFLILALGLLSFCSALNINAQEVREKDGQKFIVHIVEAGQTAFSISKAYDVEISEIEKYNPEFSKVIKVGQEVMIPKGNAQAQNSGSPSSSNTKKHIVKKKETLFSISRKYNITVNEIKTWNDLDGNSIDLGQELIVSAPSGSSSQSKTTTNTGNYSNTKIKGTHKVEGGETLYSISKKYNVEVEDLVKWNSLPDNSVSIGQVLVVTSPDGAKPVKESDKENNNTADNTATASTNTNSGSEREVFTVPAIDVQSHDIKKVVEKGVAEVIEGTGKNDQYLGLHKTAPVGTLLEVINEANKRRVFVRVIGKLPSNTSQDLILRMSERAYQRLGAADKKIRVQLSYFPY</sequence>
<accession>A0A4D7JN52</accession>
<dbReference type="Gene3D" id="2.40.40.10">
    <property type="entry name" value="RlpA-like domain"/>
    <property type="match status" value="1"/>
</dbReference>
<evidence type="ECO:0000259" key="3">
    <source>
        <dbReference type="PROSITE" id="PS51782"/>
    </source>
</evidence>
<dbReference type="PANTHER" id="PTHR33734">
    <property type="entry name" value="LYSM DOMAIN-CONTAINING GPI-ANCHORED PROTEIN 2"/>
    <property type="match status" value="1"/>
</dbReference>
<evidence type="ECO:0000313" key="4">
    <source>
        <dbReference type="EMBL" id="QCK16087.1"/>
    </source>
</evidence>
<dbReference type="InterPro" id="IPR036779">
    <property type="entry name" value="LysM_dom_sf"/>
</dbReference>
<feature type="domain" description="LysM" evidence="3">
    <location>
        <begin position="35"/>
        <end position="78"/>
    </location>
</feature>
<dbReference type="Proteomes" id="UP000298616">
    <property type="component" value="Chromosome"/>
</dbReference>
<dbReference type="RefSeq" id="WP_137091685.1">
    <property type="nucleotide sequence ID" value="NZ_CP028923.1"/>
</dbReference>
<keyword evidence="2" id="KW-0732">Signal</keyword>
<dbReference type="InterPro" id="IPR036908">
    <property type="entry name" value="RlpA-like_sf"/>
</dbReference>
<feature type="domain" description="LysM" evidence="3">
    <location>
        <begin position="97"/>
        <end position="140"/>
    </location>
</feature>
<name>A0A4D7JN52_9BACT</name>
<dbReference type="SUPFAM" id="SSF54106">
    <property type="entry name" value="LysM domain"/>
    <property type="match status" value="3"/>
</dbReference>
<feature type="region of interest" description="Disordered" evidence="1">
    <location>
        <begin position="213"/>
        <end position="243"/>
    </location>
</feature>
<evidence type="ECO:0000313" key="5">
    <source>
        <dbReference type="Proteomes" id="UP000298616"/>
    </source>
</evidence>
<feature type="compositionally biased region" description="Low complexity" evidence="1">
    <location>
        <begin position="226"/>
        <end position="241"/>
    </location>
</feature>
<feature type="domain" description="LysM" evidence="3">
    <location>
        <begin position="166"/>
        <end position="209"/>
    </location>
</feature>
<dbReference type="OrthoDB" id="2149800at2"/>
<dbReference type="Gene3D" id="3.10.350.10">
    <property type="entry name" value="LysM domain"/>
    <property type="match status" value="3"/>
</dbReference>
<dbReference type="SMART" id="SM00257">
    <property type="entry name" value="LysM"/>
    <property type="match status" value="3"/>
</dbReference>
<dbReference type="EMBL" id="CP028923">
    <property type="protein sequence ID" value="QCK16087.1"/>
    <property type="molecule type" value="Genomic_DNA"/>
</dbReference>